<dbReference type="PANTHER" id="PTHR23058:SF5">
    <property type="entry name" value="PEROXISOMAL MEMBRANE PROTEIN PEX14"/>
    <property type="match status" value="1"/>
</dbReference>
<dbReference type="Pfam" id="PF04695">
    <property type="entry name" value="Pex14_N"/>
    <property type="match status" value="1"/>
</dbReference>
<keyword evidence="7" id="KW-0653">Protein transport</keyword>
<keyword evidence="3 7" id="KW-0576">Peroxisome</keyword>
<feature type="region of interest" description="Disordered" evidence="8">
    <location>
        <begin position="1"/>
        <end position="38"/>
    </location>
</feature>
<name>A0AAN6VLQ6_9PEZI</name>
<dbReference type="Gene3D" id="1.10.10.10">
    <property type="entry name" value="Winged helix-like DNA-binding domain superfamily/Winged helix DNA-binding domain"/>
    <property type="match status" value="1"/>
</dbReference>
<keyword evidence="7" id="KW-0472">Membrane</keyword>
<dbReference type="GO" id="GO:0005778">
    <property type="term" value="C:peroxisomal membrane"/>
    <property type="evidence" value="ECO:0007669"/>
    <property type="project" value="UniProtKB-SubCell"/>
</dbReference>
<organism evidence="10 11">
    <name type="scientific">Chaetomidium leptoderma</name>
    <dbReference type="NCBI Taxonomy" id="669021"/>
    <lineage>
        <taxon>Eukaryota</taxon>
        <taxon>Fungi</taxon>
        <taxon>Dikarya</taxon>
        <taxon>Ascomycota</taxon>
        <taxon>Pezizomycotina</taxon>
        <taxon>Sordariomycetes</taxon>
        <taxon>Sordariomycetidae</taxon>
        <taxon>Sordariales</taxon>
        <taxon>Chaetomiaceae</taxon>
        <taxon>Chaetomidium</taxon>
    </lineage>
</organism>
<comment type="function">
    <text evidence="7">Component of the PEX13-PEX14 docking complex, a translocon channel that specifically mediates the import of peroxisomal cargo proteins bound to PEX5 receptor. The PEX13-PEX14 docking complex forms a large import pore which can be opened to a diameter of about 9 nm. Mechanistically, PEX5 receptor along with cargo proteins associates with the PEX14 subunit of the PEX13-PEX14 docking complex in the cytosol, leading to the insertion of the receptor into the organelle membrane with the concomitant translocation of the cargo into the peroxisome matrix.</text>
</comment>
<evidence type="ECO:0000256" key="6">
    <source>
        <dbReference type="ARBA" id="ARBA00046271"/>
    </source>
</evidence>
<evidence type="ECO:0000313" key="10">
    <source>
        <dbReference type="EMBL" id="KAK4153898.1"/>
    </source>
</evidence>
<evidence type="ECO:0000256" key="1">
    <source>
        <dbReference type="ARBA" id="ARBA00005443"/>
    </source>
</evidence>
<gene>
    <name evidence="10" type="ORF">C8A00DRAFT_43276</name>
</gene>
<dbReference type="InterPro" id="IPR006785">
    <property type="entry name" value="Pex14_N"/>
</dbReference>
<evidence type="ECO:0000256" key="7">
    <source>
        <dbReference type="RuleBase" id="RU367032"/>
    </source>
</evidence>
<protein>
    <recommendedName>
        <fullName evidence="4 7">Peroxisomal membrane protein PEX14</fullName>
    </recommendedName>
    <alternativeName>
        <fullName evidence="5 7">Peroxin-14</fullName>
    </alternativeName>
</protein>
<dbReference type="GO" id="GO:0005102">
    <property type="term" value="F:signaling receptor binding"/>
    <property type="evidence" value="ECO:0007669"/>
    <property type="project" value="TreeGrafter"/>
</dbReference>
<feature type="region of interest" description="Disordered" evidence="8">
    <location>
        <begin position="187"/>
        <end position="215"/>
    </location>
</feature>
<comment type="similarity">
    <text evidence="1 7">Belongs to the peroxin-14 family.</text>
</comment>
<feature type="domain" description="Peroxisome membrane anchor protein Pex14p N-terminal" evidence="9">
    <location>
        <begin position="32"/>
        <end position="76"/>
    </location>
</feature>
<keyword evidence="11" id="KW-1185">Reference proteome</keyword>
<comment type="caution">
    <text evidence="10">The sequence shown here is derived from an EMBL/GenBank/DDBJ whole genome shotgun (WGS) entry which is preliminary data.</text>
</comment>
<evidence type="ECO:0000256" key="4">
    <source>
        <dbReference type="ARBA" id="ARBA00029502"/>
    </source>
</evidence>
<keyword evidence="2" id="KW-0811">Translocation</keyword>
<reference evidence="10" key="2">
    <citation type="submission" date="2023-05" db="EMBL/GenBank/DDBJ databases">
        <authorList>
            <consortium name="Lawrence Berkeley National Laboratory"/>
            <person name="Steindorff A."/>
            <person name="Hensen N."/>
            <person name="Bonometti L."/>
            <person name="Westerberg I."/>
            <person name="Brannstrom I.O."/>
            <person name="Guillou S."/>
            <person name="Cros-Aarteil S."/>
            <person name="Calhoun S."/>
            <person name="Haridas S."/>
            <person name="Kuo A."/>
            <person name="Mondo S."/>
            <person name="Pangilinan J."/>
            <person name="Riley R."/>
            <person name="Labutti K."/>
            <person name="Andreopoulos B."/>
            <person name="Lipzen A."/>
            <person name="Chen C."/>
            <person name="Yanf M."/>
            <person name="Daum C."/>
            <person name="Ng V."/>
            <person name="Clum A."/>
            <person name="Ohm R."/>
            <person name="Martin F."/>
            <person name="Silar P."/>
            <person name="Natvig D."/>
            <person name="Lalanne C."/>
            <person name="Gautier V."/>
            <person name="Ament-Velasquez S.L."/>
            <person name="Kruys A."/>
            <person name="Hutchinson M.I."/>
            <person name="Powell A.J."/>
            <person name="Barry K."/>
            <person name="Miller A.N."/>
            <person name="Grigoriev I.V."/>
            <person name="Debuchy R."/>
            <person name="Gladieux P."/>
            <person name="Thoren M.H."/>
            <person name="Johannesson H."/>
        </authorList>
    </citation>
    <scope>NUCLEOTIDE SEQUENCE</scope>
    <source>
        <strain evidence="10">CBS 538.74</strain>
    </source>
</reference>
<dbReference type="Proteomes" id="UP001302745">
    <property type="component" value="Unassembled WGS sequence"/>
</dbReference>
<sequence>MSEPKGGNKQEVLAAPPDEPSAEPATEPSTSREEALEQARKFLQDVEVQNTTPERKAEFLKGKGLSESDIEELLKEVTHDGRQESQASNQTKEGRIEIPLTKKEDRPPIVTYPEFLTKPTRPPPLVTVNGFLDTLYAFGGLSTLVYGASKFVVEPMVNRLTDARISLHDTANQDLTKLVSKLETTVSEIPASKPKDAKTLPADGEKDDDAVSSYDDPTELFHRDIGVQTSLPTSPSLSFSPSATTETATARQAHRLASLITSLQSLNESIGEQTESLGDVQTATDLLKQDADKLSAAASSTDFVGGFSLYSAVSKNEPDDEIKRAKENIRRVKGVLLSTRSFPTSTR</sequence>
<dbReference type="GO" id="GO:1990429">
    <property type="term" value="C:peroxisomal importomer complex"/>
    <property type="evidence" value="ECO:0007669"/>
    <property type="project" value="TreeGrafter"/>
</dbReference>
<evidence type="ECO:0000256" key="5">
    <source>
        <dbReference type="ARBA" id="ARBA00029691"/>
    </source>
</evidence>
<evidence type="ECO:0000256" key="8">
    <source>
        <dbReference type="SAM" id="MobiDB-lite"/>
    </source>
</evidence>
<accession>A0AAN6VLQ6</accession>
<proteinExistence type="inferred from homology"/>
<evidence type="ECO:0000256" key="3">
    <source>
        <dbReference type="ARBA" id="ARBA00023140"/>
    </source>
</evidence>
<dbReference type="EMBL" id="MU856927">
    <property type="protein sequence ID" value="KAK4153898.1"/>
    <property type="molecule type" value="Genomic_DNA"/>
</dbReference>
<evidence type="ECO:0000259" key="9">
    <source>
        <dbReference type="Pfam" id="PF04695"/>
    </source>
</evidence>
<dbReference type="GO" id="GO:0016560">
    <property type="term" value="P:protein import into peroxisome matrix, docking"/>
    <property type="evidence" value="ECO:0007669"/>
    <property type="project" value="UniProtKB-UniRule"/>
</dbReference>
<reference evidence="10" key="1">
    <citation type="journal article" date="2023" name="Mol. Phylogenet. Evol.">
        <title>Genome-scale phylogeny and comparative genomics of the fungal order Sordariales.</title>
        <authorList>
            <person name="Hensen N."/>
            <person name="Bonometti L."/>
            <person name="Westerberg I."/>
            <person name="Brannstrom I.O."/>
            <person name="Guillou S."/>
            <person name="Cros-Aarteil S."/>
            <person name="Calhoun S."/>
            <person name="Haridas S."/>
            <person name="Kuo A."/>
            <person name="Mondo S."/>
            <person name="Pangilinan J."/>
            <person name="Riley R."/>
            <person name="LaButti K."/>
            <person name="Andreopoulos B."/>
            <person name="Lipzen A."/>
            <person name="Chen C."/>
            <person name="Yan M."/>
            <person name="Daum C."/>
            <person name="Ng V."/>
            <person name="Clum A."/>
            <person name="Steindorff A."/>
            <person name="Ohm R.A."/>
            <person name="Martin F."/>
            <person name="Silar P."/>
            <person name="Natvig D.O."/>
            <person name="Lalanne C."/>
            <person name="Gautier V."/>
            <person name="Ament-Velasquez S.L."/>
            <person name="Kruys A."/>
            <person name="Hutchinson M.I."/>
            <person name="Powell A.J."/>
            <person name="Barry K."/>
            <person name="Miller A.N."/>
            <person name="Grigoriev I.V."/>
            <person name="Debuchy R."/>
            <person name="Gladieux P."/>
            <person name="Hiltunen Thoren M."/>
            <person name="Johannesson H."/>
        </authorList>
    </citation>
    <scope>NUCLEOTIDE SEQUENCE</scope>
    <source>
        <strain evidence="10">CBS 538.74</strain>
    </source>
</reference>
<keyword evidence="7" id="KW-0813">Transport</keyword>
<comment type="subcellular location">
    <subcellularLocation>
        <location evidence="6 7">Peroxisome membrane</location>
    </subcellularLocation>
</comment>
<dbReference type="InterPro" id="IPR025655">
    <property type="entry name" value="PEX14"/>
</dbReference>
<evidence type="ECO:0000313" key="11">
    <source>
        <dbReference type="Proteomes" id="UP001302745"/>
    </source>
</evidence>
<dbReference type="InterPro" id="IPR036388">
    <property type="entry name" value="WH-like_DNA-bd_sf"/>
</dbReference>
<dbReference type="PANTHER" id="PTHR23058">
    <property type="entry name" value="PEROXISOMAL MEMBRANE PROTEIN PEX14"/>
    <property type="match status" value="1"/>
</dbReference>
<dbReference type="AlphaFoldDB" id="A0AAN6VLQ6"/>
<evidence type="ECO:0000256" key="2">
    <source>
        <dbReference type="ARBA" id="ARBA00023010"/>
    </source>
</evidence>